<dbReference type="InterPro" id="IPR011042">
    <property type="entry name" value="6-blade_b-propeller_TolB-like"/>
</dbReference>
<evidence type="ECO:0000313" key="4">
    <source>
        <dbReference type="Proteomes" id="UP001164390"/>
    </source>
</evidence>
<dbReference type="SUPFAM" id="SSF53474">
    <property type="entry name" value="alpha/beta-Hydrolases"/>
    <property type="match status" value="1"/>
</dbReference>
<dbReference type="InterPro" id="IPR029058">
    <property type="entry name" value="AB_hydrolase_fold"/>
</dbReference>
<sequence>MSRDWRSWFAGPQLATVRPAAGDAGLSLVVEEGSDGSYGRIWDAASEVPGEPLPFAVGLGAVLSPDGRWVVDLDDNGGSEVGFLQAMPVGSGEPVRLAPERAAYVLRGLEFSADATRLAATVVDDDGYHLLVIPAAPWGSARTLFSSPNEAWYGHLSADGSLACIDTTDHCPGVRRPAVTVLETRDGREVAVLDDLPAGPIRAVRFSGRSGDPRVLISTERSGFARPAIWNPLTGDRVDIDLPALSGEVMALDWHADSGSILAVHVDDGVQRLLLLADDGSAVSVLGDGDGSYVNPDVANVYPTYSGSYFTPDGEVRVVGSRWDLPLHVRTHRAGRGAQVLLPPAAVPAGRRLTSSMIESEDGTRIQLWWARPDAEPRGTVLEVHGGPNLVAVDGFNPSAQAWLDAGFAYASLNYRGSVCFGRTFREGFWAVGGDREIEDIESAVCWLRGQGLATPDSTFITGASYGGHLTLLSIARLPTMFAGGLAHVAMADWRTAYDDMNPALRSAWTGFLGGAPDEVPDILARYSAINLVDRVTASAWLYQGARDTRTPAAQAQRYADALRASGGDVVIDWFDAGHEPTGLGALEHGQARMLHFVERTLAGLRWDAATQETPTG</sequence>
<evidence type="ECO:0000256" key="1">
    <source>
        <dbReference type="ARBA" id="ARBA00022801"/>
    </source>
</evidence>
<reference evidence="3" key="1">
    <citation type="submission" date="2022-01" db="EMBL/GenBank/DDBJ databases">
        <title>Nocardioidaceae gen. sp. A5X3R13.</title>
        <authorList>
            <person name="Lopez Marin M.A."/>
            <person name="Uhlik O."/>
        </authorList>
    </citation>
    <scope>NUCLEOTIDE SEQUENCE</scope>
    <source>
        <strain evidence="3">A5X3R13</strain>
    </source>
</reference>
<feature type="domain" description="Peptidase S9 prolyl oligopeptidase catalytic" evidence="2">
    <location>
        <begin position="400"/>
        <end position="602"/>
    </location>
</feature>
<dbReference type="Gene3D" id="3.40.50.1820">
    <property type="entry name" value="alpha/beta hydrolase"/>
    <property type="match status" value="1"/>
</dbReference>
<gene>
    <name evidence="3" type="ORF">L0C25_17085</name>
</gene>
<accession>A0AA46YK54</accession>
<dbReference type="PANTHER" id="PTHR42776:SF27">
    <property type="entry name" value="DIPEPTIDYL PEPTIDASE FAMILY MEMBER 6"/>
    <property type="match status" value="1"/>
</dbReference>
<dbReference type="GO" id="GO:0006508">
    <property type="term" value="P:proteolysis"/>
    <property type="evidence" value="ECO:0007669"/>
    <property type="project" value="InterPro"/>
</dbReference>
<proteinExistence type="predicted"/>
<dbReference type="InterPro" id="IPR001375">
    <property type="entry name" value="Peptidase_S9_cat"/>
</dbReference>
<dbReference type="Proteomes" id="UP001164390">
    <property type="component" value="Chromosome"/>
</dbReference>
<evidence type="ECO:0000259" key="2">
    <source>
        <dbReference type="Pfam" id="PF00326"/>
    </source>
</evidence>
<dbReference type="SUPFAM" id="SSF69322">
    <property type="entry name" value="Tricorn protease domain 2"/>
    <property type="match status" value="1"/>
</dbReference>
<keyword evidence="1" id="KW-0378">Hydrolase</keyword>
<dbReference type="GO" id="GO:0004252">
    <property type="term" value="F:serine-type endopeptidase activity"/>
    <property type="evidence" value="ECO:0007669"/>
    <property type="project" value="TreeGrafter"/>
</dbReference>
<dbReference type="RefSeq" id="WP_271632909.1">
    <property type="nucleotide sequence ID" value="NZ_CP094970.1"/>
</dbReference>
<evidence type="ECO:0000313" key="3">
    <source>
        <dbReference type="EMBL" id="UYM04244.1"/>
    </source>
</evidence>
<dbReference type="KEGG" id="sgrg:L0C25_17085"/>
<dbReference type="AlphaFoldDB" id="A0AA46YK54"/>
<keyword evidence="4" id="KW-1185">Reference proteome</keyword>
<dbReference type="PANTHER" id="PTHR42776">
    <property type="entry name" value="SERINE PEPTIDASE S9 FAMILY MEMBER"/>
    <property type="match status" value="1"/>
</dbReference>
<dbReference type="EMBL" id="CP094970">
    <property type="protein sequence ID" value="UYM04244.1"/>
    <property type="molecule type" value="Genomic_DNA"/>
</dbReference>
<protein>
    <submittedName>
        <fullName evidence="3">Prolyl oligopeptidase family serine peptidase</fullName>
    </submittedName>
</protein>
<name>A0AA46YK54_9ACTN</name>
<dbReference type="Gene3D" id="2.120.10.30">
    <property type="entry name" value="TolB, C-terminal domain"/>
    <property type="match status" value="1"/>
</dbReference>
<dbReference type="Pfam" id="PF00326">
    <property type="entry name" value="Peptidase_S9"/>
    <property type="match status" value="1"/>
</dbReference>
<organism evidence="3 4">
    <name type="scientific">Solicola gregarius</name>
    <dbReference type="NCBI Taxonomy" id="2908642"/>
    <lineage>
        <taxon>Bacteria</taxon>
        <taxon>Bacillati</taxon>
        <taxon>Actinomycetota</taxon>
        <taxon>Actinomycetes</taxon>
        <taxon>Propionibacteriales</taxon>
        <taxon>Nocardioidaceae</taxon>
        <taxon>Solicola</taxon>
    </lineage>
</organism>